<dbReference type="NCBIfam" id="TIGR00369">
    <property type="entry name" value="unchar_dom_1"/>
    <property type="match status" value="1"/>
</dbReference>
<dbReference type="Pfam" id="PF03061">
    <property type="entry name" value="4HBT"/>
    <property type="match status" value="1"/>
</dbReference>
<proteinExistence type="predicted"/>
<evidence type="ECO:0000313" key="4">
    <source>
        <dbReference type="Proteomes" id="UP000224563"/>
    </source>
</evidence>
<dbReference type="Proteomes" id="UP000224563">
    <property type="component" value="Unassembled WGS sequence"/>
</dbReference>
<accession>A0A2G3E125</accession>
<dbReference type="PANTHER" id="PTHR42856:SF1">
    <property type="entry name" value="ACYL-COENZYME A THIOESTERASE PAAI"/>
    <property type="match status" value="1"/>
</dbReference>
<comment type="caution">
    <text evidence="3">The sequence shown here is derived from an EMBL/GenBank/DDBJ whole genome shotgun (WGS) entry which is preliminary data.</text>
</comment>
<evidence type="ECO:0000256" key="1">
    <source>
        <dbReference type="ARBA" id="ARBA00022801"/>
    </source>
</evidence>
<keyword evidence="4" id="KW-1185">Reference proteome</keyword>
<evidence type="ECO:0000313" key="3">
    <source>
        <dbReference type="EMBL" id="PHU36939.1"/>
    </source>
</evidence>
<sequence length="135" mass="15064">MLDEEKLRKLYEVNPFNQTLGGEILEIKEGYAKGRLEMDARYENIYGGMHGGCLFTLADSLCGIAAATYGHYVTTLNGNINYLRAAKNCREVICEAQVVRMGRTIGVIDYTICGDDGTLFATGTFHYYALQEELE</sequence>
<gene>
    <name evidence="3" type="ORF">CSX02_10580</name>
</gene>
<evidence type="ECO:0000259" key="2">
    <source>
        <dbReference type="Pfam" id="PF03061"/>
    </source>
</evidence>
<reference evidence="3 4" key="2">
    <citation type="submission" date="2017-10" db="EMBL/GenBank/DDBJ databases">
        <authorList>
            <person name="Banno H."/>
            <person name="Chua N.-H."/>
        </authorList>
    </citation>
    <scope>NUCLEOTIDE SEQUENCE [LARGE SCALE GENOMIC DNA]</scope>
    <source>
        <strain evidence="3 4">JK623</strain>
    </source>
</reference>
<dbReference type="RefSeq" id="WP_099386655.1">
    <property type="nucleotide sequence ID" value="NZ_JANSWH010000028.1"/>
</dbReference>
<feature type="domain" description="Thioesterase" evidence="2">
    <location>
        <begin position="46"/>
        <end position="119"/>
    </location>
</feature>
<dbReference type="CDD" id="cd03443">
    <property type="entry name" value="PaaI_thioesterase"/>
    <property type="match status" value="1"/>
</dbReference>
<name>A0A2G3E125_9FIRM</name>
<dbReference type="InterPro" id="IPR006683">
    <property type="entry name" value="Thioestr_dom"/>
</dbReference>
<dbReference type="GO" id="GO:0016289">
    <property type="term" value="F:acyl-CoA hydrolase activity"/>
    <property type="evidence" value="ECO:0007669"/>
    <property type="project" value="UniProtKB-ARBA"/>
</dbReference>
<dbReference type="InterPro" id="IPR052723">
    <property type="entry name" value="Acyl-CoA_thioesterase_PaaI"/>
</dbReference>
<organism evidence="3 4">
    <name type="scientific">Agathobacter ruminis</name>
    <dbReference type="NCBI Taxonomy" id="1712665"/>
    <lineage>
        <taxon>Bacteria</taxon>
        <taxon>Bacillati</taxon>
        <taxon>Bacillota</taxon>
        <taxon>Clostridia</taxon>
        <taxon>Lachnospirales</taxon>
        <taxon>Lachnospiraceae</taxon>
        <taxon>Agathobacter</taxon>
    </lineage>
</organism>
<dbReference type="InterPro" id="IPR029069">
    <property type="entry name" value="HotDog_dom_sf"/>
</dbReference>
<dbReference type="PANTHER" id="PTHR42856">
    <property type="entry name" value="ACYL-COENZYME A THIOESTERASE PAAI"/>
    <property type="match status" value="1"/>
</dbReference>
<keyword evidence="1" id="KW-0378">Hydrolase</keyword>
<dbReference type="EMBL" id="PDYG01000100">
    <property type="protein sequence ID" value="PHU36939.1"/>
    <property type="molecule type" value="Genomic_DNA"/>
</dbReference>
<reference evidence="3 4" key="1">
    <citation type="submission" date="2017-10" db="EMBL/GenBank/DDBJ databases">
        <title>Resolving the taxonomy of Roseburia spp., Eubacterium rectale and Agathobacter spp. through phylogenomic analysis.</title>
        <authorList>
            <person name="Sheridan P.O."/>
            <person name="Walker A.W."/>
            <person name="Duncan S.H."/>
            <person name="Scott K.P."/>
            <person name="Toole P.W.O."/>
            <person name="Luis P."/>
            <person name="Flint H.J."/>
        </authorList>
    </citation>
    <scope>NUCLEOTIDE SEQUENCE [LARGE SCALE GENOMIC DNA]</scope>
    <source>
        <strain evidence="3 4">JK623</strain>
    </source>
</reference>
<protein>
    <submittedName>
        <fullName evidence="3">Thioesterase</fullName>
    </submittedName>
</protein>
<dbReference type="Gene3D" id="3.10.129.10">
    <property type="entry name" value="Hotdog Thioesterase"/>
    <property type="match status" value="1"/>
</dbReference>
<dbReference type="InterPro" id="IPR003736">
    <property type="entry name" value="PAAI_dom"/>
</dbReference>
<dbReference type="AlphaFoldDB" id="A0A2G3E125"/>
<dbReference type="SUPFAM" id="SSF54637">
    <property type="entry name" value="Thioesterase/thiol ester dehydrase-isomerase"/>
    <property type="match status" value="1"/>
</dbReference>